<proteinExistence type="predicted"/>
<evidence type="ECO:0000313" key="3">
    <source>
        <dbReference type="Proteomes" id="UP000293874"/>
    </source>
</evidence>
<dbReference type="OrthoDB" id="668798at2"/>
<keyword evidence="1" id="KW-0472">Membrane</keyword>
<keyword evidence="1" id="KW-0812">Transmembrane</keyword>
<accession>A0A4Q7MXH2</accession>
<dbReference type="AlphaFoldDB" id="A0A4Q7MXH2"/>
<reference evidence="2 3" key="1">
    <citation type="submission" date="2019-02" db="EMBL/GenBank/DDBJ databases">
        <title>Genomic Encyclopedia of Type Strains, Phase IV (KMG-IV): sequencing the most valuable type-strain genomes for metagenomic binning, comparative biology and taxonomic classification.</title>
        <authorList>
            <person name="Goeker M."/>
        </authorList>
    </citation>
    <scope>NUCLEOTIDE SEQUENCE [LARGE SCALE GENOMIC DNA]</scope>
    <source>
        <strain evidence="2 3">DSM 18116</strain>
    </source>
</reference>
<sequence length="228" mass="26618">MKLPEFEGKLADLDDEAVEECVLAGIRSFGHQFTQEELSQLETLGDFYNLVESKFAKRHSPECTSQQAFYKLRQCIADILKIDKNSITPSSSLEELFPRKIRWRKMKQLRQHMGIKARLLEMKGWLRSLFAFSIVASLVMLFFSWIPAMIALVSLILLNRITAIFNNELSYPNLRELAEYLAIFEYAAVRRDPETANLYEVRAVINQVFIRREQLKMEHLTPEQKLIQ</sequence>
<dbReference type="Proteomes" id="UP000293874">
    <property type="component" value="Unassembled WGS sequence"/>
</dbReference>
<comment type="caution">
    <text evidence="2">The sequence shown here is derived from an EMBL/GenBank/DDBJ whole genome shotgun (WGS) entry which is preliminary data.</text>
</comment>
<dbReference type="RefSeq" id="WP_130542274.1">
    <property type="nucleotide sequence ID" value="NZ_CP042431.1"/>
</dbReference>
<keyword evidence="3" id="KW-1185">Reference proteome</keyword>
<name>A0A4Q7MXH2_9BACT</name>
<gene>
    <name evidence="2" type="ORF">EV199_3713</name>
</gene>
<keyword evidence="1" id="KW-1133">Transmembrane helix</keyword>
<evidence type="ECO:0000313" key="2">
    <source>
        <dbReference type="EMBL" id="RZS71800.1"/>
    </source>
</evidence>
<dbReference type="EMBL" id="SGXA01000002">
    <property type="protein sequence ID" value="RZS71800.1"/>
    <property type="molecule type" value="Genomic_DNA"/>
</dbReference>
<feature type="transmembrane region" description="Helical" evidence="1">
    <location>
        <begin position="129"/>
        <end position="158"/>
    </location>
</feature>
<organism evidence="2 3">
    <name type="scientific">Pseudobacter ginsenosidimutans</name>
    <dbReference type="NCBI Taxonomy" id="661488"/>
    <lineage>
        <taxon>Bacteria</taxon>
        <taxon>Pseudomonadati</taxon>
        <taxon>Bacteroidota</taxon>
        <taxon>Chitinophagia</taxon>
        <taxon>Chitinophagales</taxon>
        <taxon>Chitinophagaceae</taxon>
        <taxon>Pseudobacter</taxon>
    </lineage>
</organism>
<evidence type="ECO:0000256" key="1">
    <source>
        <dbReference type="SAM" id="Phobius"/>
    </source>
</evidence>
<protein>
    <submittedName>
        <fullName evidence="2">Uncharacterized protein</fullName>
    </submittedName>
</protein>